<keyword evidence="4 7" id="KW-0449">Lipoprotein</keyword>
<dbReference type="GO" id="GO:0042834">
    <property type="term" value="F:peptidoglycan binding"/>
    <property type="evidence" value="ECO:0007669"/>
    <property type="project" value="InterPro"/>
</dbReference>
<dbReference type="SUPFAM" id="SSF110997">
    <property type="entry name" value="Sporulation related repeat"/>
    <property type="match status" value="1"/>
</dbReference>
<dbReference type="InterPro" id="IPR036908">
    <property type="entry name" value="RlpA-like_sf"/>
</dbReference>
<dbReference type="EC" id="4.2.2.-" evidence="4"/>
<dbReference type="Gene3D" id="2.40.40.10">
    <property type="entry name" value="RlpA-like domain"/>
    <property type="match status" value="1"/>
</dbReference>
<evidence type="ECO:0000313" key="8">
    <source>
        <dbReference type="Proteomes" id="UP000008561"/>
    </source>
</evidence>
<dbReference type="InterPro" id="IPR009009">
    <property type="entry name" value="RlpA-like_DPBB"/>
</dbReference>
<dbReference type="GO" id="GO:0071555">
    <property type="term" value="P:cell wall organization"/>
    <property type="evidence" value="ECO:0007669"/>
    <property type="project" value="UniProtKB-KW"/>
</dbReference>
<proteinExistence type="inferred from homology"/>
<keyword evidence="4" id="KW-1003">Cell membrane</keyword>
<dbReference type="KEGG" id="dol:Dole_2675"/>
<accession>A8ZX99</accession>
<name>A8ZX99_DESOH</name>
<dbReference type="PROSITE" id="PS51724">
    <property type="entry name" value="SPOR"/>
    <property type="match status" value="1"/>
</dbReference>
<dbReference type="PROSITE" id="PS51257">
    <property type="entry name" value="PROKAR_LIPOPROTEIN"/>
    <property type="match status" value="1"/>
</dbReference>
<dbReference type="SUPFAM" id="SSF50685">
    <property type="entry name" value="Barwin-like endoglucanases"/>
    <property type="match status" value="1"/>
</dbReference>
<sequence>MSNVFSRFRPHGSRYHCFLPWGFLLVCLLMSGCATRVVSTPPAKPSTGTYRQFGKEYRLLPSAAGFTEEGMASWYGEPFHGRKTASGEVYDMHKPSAAHKTLPLGTRVTVYNKQNGKSLEVRINDRGPFVAGRVIDLSYAAARELGVIGPGTAPVRITALEPHPGDVRLGKEEGVFAFQVGAFASRQNADNFQASLLKRFAHVHVTEFFDGVDTFHRVRVGRYPSREAAEAARSQMAAAGFEDAFIVAE</sequence>
<dbReference type="HAMAP" id="MF_02071">
    <property type="entry name" value="RlpA"/>
    <property type="match status" value="1"/>
</dbReference>
<comment type="similarity">
    <text evidence="4 5">Belongs to the RlpA family.</text>
</comment>
<keyword evidence="3 4" id="KW-0961">Cell wall biogenesis/degradation</keyword>
<evidence type="ECO:0000256" key="1">
    <source>
        <dbReference type="ARBA" id="ARBA00022729"/>
    </source>
</evidence>
<protein>
    <recommendedName>
        <fullName evidence="4">Probable endolytic peptidoglycan transglycosylase RlpA</fullName>
        <ecNumber evidence="4">4.2.2.-</ecNumber>
    </recommendedName>
</protein>
<dbReference type="Pfam" id="PF03330">
    <property type="entry name" value="DPBB_1"/>
    <property type="match status" value="1"/>
</dbReference>
<dbReference type="GO" id="GO:0008932">
    <property type="term" value="F:lytic endotransglycosylase activity"/>
    <property type="evidence" value="ECO:0007669"/>
    <property type="project" value="UniProtKB-UniRule"/>
</dbReference>
<dbReference type="GO" id="GO:0005886">
    <property type="term" value="C:plasma membrane"/>
    <property type="evidence" value="ECO:0007669"/>
    <property type="project" value="UniProtKB-SubCell"/>
</dbReference>
<dbReference type="EMBL" id="CP000859">
    <property type="protein sequence ID" value="ABW68478.1"/>
    <property type="molecule type" value="Genomic_DNA"/>
</dbReference>
<gene>
    <name evidence="4" type="primary">rlpA</name>
    <name evidence="7" type="ordered locus">Dole_2675</name>
</gene>
<dbReference type="GO" id="GO:0000270">
    <property type="term" value="P:peptidoglycan metabolic process"/>
    <property type="evidence" value="ECO:0007669"/>
    <property type="project" value="UniProtKB-UniRule"/>
</dbReference>
<dbReference type="PANTHER" id="PTHR34183">
    <property type="entry name" value="ENDOLYTIC PEPTIDOGLYCAN TRANSGLYCOSYLASE RLPA"/>
    <property type="match status" value="1"/>
</dbReference>
<keyword evidence="4" id="KW-0564">Palmitate</keyword>
<comment type="function">
    <text evidence="4">Lytic transglycosylase with a strong preference for naked glycan strands that lack stem peptides.</text>
</comment>
<dbReference type="eggNOG" id="COG3087">
    <property type="taxonomic scope" value="Bacteria"/>
</dbReference>
<dbReference type="eggNOG" id="COG0797">
    <property type="taxonomic scope" value="Bacteria"/>
</dbReference>
<keyword evidence="2 4" id="KW-0456">Lyase</keyword>
<evidence type="ECO:0000256" key="2">
    <source>
        <dbReference type="ARBA" id="ARBA00023239"/>
    </source>
</evidence>
<dbReference type="Pfam" id="PF05036">
    <property type="entry name" value="SPOR"/>
    <property type="match status" value="1"/>
</dbReference>
<dbReference type="CDD" id="cd22268">
    <property type="entry name" value="DPBB_RlpA-like"/>
    <property type="match status" value="1"/>
</dbReference>
<keyword evidence="8" id="KW-1185">Reference proteome</keyword>
<keyword evidence="4" id="KW-0472">Membrane</keyword>
<dbReference type="InterPro" id="IPR036680">
    <property type="entry name" value="SPOR-like_sf"/>
</dbReference>
<evidence type="ECO:0000256" key="4">
    <source>
        <dbReference type="HAMAP-Rule" id="MF_02071"/>
    </source>
</evidence>
<feature type="domain" description="SPOR" evidence="6">
    <location>
        <begin position="170"/>
        <end position="249"/>
    </location>
</feature>
<evidence type="ECO:0000256" key="3">
    <source>
        <dbReference type="ARBA" id="ARBA00023316"/>
    </source>
</evidence>
<dbReference type="InterPro" id="IPR007730">
    <property type="entry name" value="SPOR-like_dom"/>
</dbReference>
<dbReference type="Gene3D" id="3.30.70.1070">
    <property type="entry name" value="Sporulation related repeat"/>
    <property type="match status" value="1"/>
</dbReference>
<dbReference type="InterPro" id="IPR034718">
    <property type="entry name" value="RlpA"/>
</dbReference>
<evidence type="ECO:0000313" key="7">
    <source>
        <dbReference type="EMBL" id="ABW68478.1"/>
    </source>
</evidence>
<dbReference type="HOGENOM" id="CLU_042923_3_4_7"/>
<dbReference type="InterPro" id="IPR012997">
    <property type="entry name" value="RplA"/>
</dbReference>
<dbReference type="NCBIfam" id="TIGR00413">
    <property type="entry name" value="rlpA"/>
    <property type="match status" value="1"/>
</dbReference>
<comment type="subcellular location">
    <subcellularLocation>
        <location evidence="4">Cell membrane</location>
        <topology evidence="4">Lipid-anchor</topology>
    </subcellularLocation>
</comment>
<dbReference type="Proteomes" id="UP000008561">
    <property type="component" value="Chromosome"/>
</dbReference>
<dbReference type="AlphaFoldDB" id="A8ZX99"/>
<evidence type="ECO:0000259" key="6">
    <source>
        <dbReference type="PROSITE" id="PS51724"/>
    </source>
</evidence>
<dbReference type="OrthoDB" id="9779128at2"/>
<reference evidence="7 8" key="1">
    <citation type="submission" date="2007-10" db="EMBL/GenBank/DDBJ databases">
        <title>Complete sequence of Desulfococcus oleovorans Hxd3.</title>
        <authorList>
            <consortium name="US DOE Joint Genome Institute"/>
            <person name="Copeland A."/>
            <person name="Lucas S."/>
            <person name="Lapidus A."/>
            <person name="Barry K."/>
            <person name="Glavina del Rio T."/>
            <person name="Dalin E."/>
            <person name="Tice H."/>
            <person name="Pitluck S."/>
            <person name="Kiss H."/>
            <person name="Brettin T."/>
            <person name="Bruce D."/>
            <person name="Detter J.C."/>
            <person name="Han C."/>
            <person name="Schmutz J."/>
            <person name="Larimer F."/>
            <person name="Land M."/>
            <person name="Hauser L."/>
            <person name="Kyrpides N."/>
            <person name="Kim E."/>
            <person name="Wawrik B."/>
            <person name="Richardson P."/>
        </authorList>
    </citation>
    <scope>NUCLEOTIDE SEQUENCE [LARGE SCALE GENOMIC DNA]</scope>
    <source>
        <strain evidence="8">DSM 6200 / JCM 39069 / Hxd3</strain>
    </source>
</reference>
<organism evidence="7 8">
    <name type="scientific">Desulfosudis oleivorans (strain DSM 6200 / JCM 39069 / Hxd3)</name>
    <name type="common">Desulfococcus oleovorans</name>
    <dbReference type="NCBI Taxonomy" id="96561"/>
    <lineage>
        <taxon>Bacteria</taxon>
        <taxon>Pseudomonadati</taxon>
        <taxon>Thermodesulfobacteriota</taxon>
        <taxon>Desulfobacteria</taxon>
        <taxon>Desulfobacterales</taxon>
        <taxon>Desulfosudaceae</taxon>
        <taxon>Desulfosudis</taxon>
    </lineage>
</organism>
<dbReference type="STRING" id="96561.Dole_2675"/>
<keyword evidence="1" id="KW-0732">Signal</keyword>
<evidence type="ECO:0000256" key="5">
    <source>
        <dbReference type="RuleBase" id="RU003495"/>
    </source>
</evidence>
<dbReference type="PANTHER" id="PTHR34183:SF1">
    <property type="entry name" value="ENDOLYTIC PEPTIDOGLYCAN TRANSGLYCOSYLASE RLPA"/>
    <property type="match status" value="1"/>
</dbReference>